<dbReference type="AlphaFoldDB" id="A0A2M6WN89"/>
<reference evidence="3" key="1">
    <citation type="submission" date="2017-09" db="EMBL/GenBank/DDBJ databases">
        <title>Depth-based differentiation of microbial function through sediment-hosted aquifers and enrichment of novel symbionts in the deep terrestrial subsurface.</title>
        <authorList>
            <person name="Probst A.J."/>
            <person name="Ladd B."/>
            <person name="Jarett J.K."/>
            <person name="Geller-Mcgrath D.E."/>
            <person name="Sieber C.M.K."/>
            <person name="Emerson J.B."/>
            <person name="Anantharaman K."/>
            <person name="Thomas B.C."/>
            <person name="Malmstrom R."/>
            <person name="Stieglmeier M."/>
            <person name="Klingl A."/>
            <person name="Woyke T."/>
            <person name="Ryan C.M."/>
            <person name="Banfield J.F."/>
        </authorList>
    </citation>
    <scope>NUCLEOTIDE SEQUENCE [LARGE SCALE GENOMIC DNA]</scope>
</reference>
<feature type="transmembrane region" description="Helical" evidence="1">
    <location>
        <begin position="35"/>
        <end position="51"/>
    </location>
</feature>
<evidence type="ECO:0000313" key="2">
    <source>
        <dbReference type="EMBL" id="PIT94243.1"/>
    </source>
</evidence>
<keyword evidence="1" id="KW-1133">Transmembrane helix</keyword>
<keyword evidence="1" id="KW-0812">Transmembrane</keyword>
<sequence>MITISHETNMILQTFFLLISPLVFYCIYRAQEKILRLITLFLAILLILKTYEIISSLSFQIAAVIIIISLGYFEEINNFLGKKIKPR</sequence>
<evidence type="ECO:0000313" key="3">
    <source>
        <dbReference type="Proteomes" id="UP000229335"/>
    </source>
</evidence>
<feature type="transmembrane region" description="Helical" evidence="1">
    <location>
        <begin position="12"/>
        <end position="28"/>
    </location>
</feature>
<feature type="transmembrane region" description="Helical" evidence="1">
    <location>
        <begin position="57"/>
        <end position="73"/>
    </location>
</feature>
<keyword evidence="1" id="KW-0472">Membrane</keyword>
<organism evidence="2 3">
    <name type="scientific">Candidatus Falkowbacteria bacterium CG10_big_fil_rev_8_21_14_0_10_43_11</name>
    <dbReference type="NCBI Taxonomy" id="1974568"/>
    <lineage>
        <taxon>Bacteria</taxon>
        <taxon>Candidatus Falkowiibacteriota</taxon>
    </lineage>
</organism>
<evidence type="ECO:0000256" key="1">
    <source>
        <dbReference type="SAM" id="Phobius"/>
    </source>
</evidence>
<name>A0A2M6WN89_9BACT</name>
<dbReference type="Proteomes" id="UP000229335">
    <property type="component" value="Unassembled WGS sequence"/>
</dbReference>
<proteinExistence type="predicted"/>
<gene>
    <name evidence="2" type="ORF">COU00_00075</name>
</gene>
<protein>
    <submittedName>
        <fullName evidence="2">Uncharacterized protein</fullName>
    </submittedName>
</protein>
<comment type="caution">
    <text evidence="2">The sequence shown here is derived from an EMBL/GenBank/DDBJ whole genome shotgun (WGS) entry which is preliminary data.</text>
</comment>
<dbReference type="EMBL" id="PFAS01000001">
    <property type="protein sequence ID" value="PIT94243.1"/>
    <property type="molecule type" value="Genomic_DNA"/>
</dbReference>
<accession>A0A2M6WN89</accession>